<dbReference type="SUPFAM" id="SSF56399">
    <property type="entry name" value="ADP-ribosylation"/>
    <property type="match status" value="1"/>
</dbReference>
<reference evidence="4" key="1">
    <citation type="journal article" date="2012" name="Science">
        <title>The Paleozoic origin of enzymatic lignin decomposition reconstructed from 31 fungal genomes.</title>
        <authorList>
            <person name="Floudas D."/>
            <person name="Binder M."/>
            <person name="Riley R."/>
            <person name="Barry K."/>
            <person name="Blanchette R.A."/>
            <person name="Henrissat B."/>
            <person name="Martinez A.T."/>
            <person name="Otillar R."/>
            <person name="Spatafora J.W."/>
            <person name="Yadav J.S."/>
            <person name="Aerts A."/>
            <person name="Benoit I."/>
            <person name="Boyd A."/>
            <person name="Carlson A."/>
            <person name="Copeland A."/>
            <person name="Coutinho P.M."/>
            <person name="de Vries R.P."/>
            <person name="Ferreira P."/>
            <person name="Findley K."/>
            <person name="Foster B."/>
            <person name="Gaskell J."/>
            <person name="Glotzer D."/>
            <person name="Gorecki P."/>
            <person name="Heitman J."/>
            <person name="Hesse C."/>
            <person name="Hori C."/>
            <person name="Igarashi K."/>
            <person name="Jurgens J.A."/>
            <person name="Kallen N."/>
            <person name="Kersten P."/>
            <person name="Kohler A."/>
            <person name="Kuees U."/>
            <person name="Kumar T.K.A."/>
            <person name="Kuo A."/>
            <person name="LaButti K."/>
            <person name="Larrondo L.F."/>
            <person name="Lindquist E."/>
            <person name="Ling A."/>
            <person name="Lombard V."/>
            <person name="Lucas S."/>
            <person name="Lundell T."/>
            <person name="Martin R."/>
            <person name="McLaughlin D.J."/>
            <person name="Morgenstern I."/>
            <person name="Morin E."/>
            <person name="Murat C."/>
            <person name="Nagy L.G."/>
            <person name="Nolan M."/>
            <person name="Ohm R.A."/>
            <person name="Patyshakuliyeva A."/>
            <person name="Rokas A."/>
            <person name="Ruiz-Duenas F.J."/>
            <person name="Sabat G."/>
            <person name="Salamov A."/>
            <person name="Samejima M."/>
            <person name="Schmutz J."/>
            <person name="Slot J.C."/>
            <person name="St John F."/>
            <person name="Stenlid J."/>
            <person name="Sun H."/>
            <person name="Sun S."/>
            <person name="Syed K."/>
            <person name="Tsang A."/>
            <person name="Wiebenga A."/>
            <person name="Young D."/>
            <person name="Pisabarro A."/>
            <person name="Eastwood D.C."/>
            <person name="Martin F."/>
            <person name="Cullen D."/>
            <person name="Grigoriev I.V."/>
            <person name="Hibbett D.S."/>
        </authorList>
    </citation>
    <scope>NUCLEOTIDE SEQUENCE [LARGE SCALE GENOMIC DNA]</scope>
    <source>
        <strain evidence="4">RWD-64-598 SS2</strain>
    </source>
</reference>
<evidence type="ECO:0000313" key="4">
    <source>
        <dbReference type="Proteomes" id="UP000053558"/>
    </source>
</evidence>
<dbReference type="GO" id="GO:1990404">
    <property type="term" value="F:NAD+-protein mono-ADP-ribosyltransferase activity"/>
    <property type="evidence" value="ECO:0007669"/>
    <property type="project" value="TreeGrafter"/>
</dbReference>
<dbReference type="GO" id="GO:0003950">
    <property type="term" value="F:NAD+ poly-ADP-ribosyltransferase activity"/>
    <property type="evidence" value="ECO:0007669"/>
    <property type="project" value="InterPro"/>
</dbReference>
<dbReference type="AlphaFoldDB" id="A0A5M3MZ25"/>
<gene>
    <name evidence="3" type="ORF">CONPUDRAFT_163554</name>
</gene>
<dbReference type="KEGG" id="cput:CONPUDRAFT_163554"/>
<feature type="domain" description="PARP catalytic" evidence="2">
    <location>
        <begin position="122"/>
        <end position="206"/>
    </location>
</feature>
<sequence>MPSISLKKSISSFVDRISSDRTRLIPMDIESKTYVEAVELFNRGWRHHDKPLPQVYDVVQVVFPETIFKPYLDYREQVKRALRSRPKLRLERFLFHGTYRACLLGEGTKNARLCSLDECSMCSILRSSFDLSKCGSRNTFKRFGDGIYTTTCSSKADDYVENTSGDAHLRVLIICRVVVGNTFRHYVNAPQYVKPPSGYHSVTGEPGWDLNYQETVCYREDAIRPAFIIVYGDKPKLPVDEQLGSPYELVARPSLRARTAFDTVPITGEHAGQRPPKLSERPQGGHADKHVLPTSKRAEPSEQDAPGFTPNLKPEAHP</sequence>
<dbReference type="Pfam" id="PF00644">
    <property type="entry name" value="PARP"/>
    <property type="match status" value="1"/>
</dbReference>
<dbReference type="GO" id="GO:0005634">
    <property type="term" value="C:nucleus"/>
    <property type="evidence" value="ECO:0007669"/>
    <property type="project" value="TreeGrafter"/>
</dbReference>
<dbReference type="Gene3D" id="6.20.320.10">
    <property type="match status" value="1"/>
</dbReference>
<proteinExistence type="predicted"/>
<name>A0A5M3MZ25_CONPW</name>
<dbReference type="Gene3D" id="3.90.228.10">
    <property type="match status" value="1"/>
</dbReference>
<organism evidence="3 4">
    <name type="scientific">Coniophora puteana (strain RWD-64-598)</name>
    <name type="common">Brown rot fungus</name>
    <dbReference type="NCBI Taxonomy" id="741705"/>
    <lineage>
        <taxon>Eukaryota</taxon>
        <taxon>Fungi</taxon>
        <taxon>Dikarya</taxon>
        <taxon>Basidiomycota</taxon>
        <taxon>Agaricomycotina</taxon>
        <taxon>Agaricomycetes</taxon>
        <taxon>Agaricomycetidae</taxon>
        <taxon>Boletales</taxon>
        <taxon>Coniophorineae</taxon>
        <taxon>Coniophoraceae</taxon>
        <taxon>Coniophora</taxon>
    </lineage>
</organism>
<evidence type="ECO:0000313" key="3">
    <source>
        <dbReference type="EMBL" id="EIW84413.1"/>
    </source>
</evidence>
<dbReference type="GeneID" id="19204934"/>
<feature type="region of interest" description="Disordered" evidence="1">
    <location>
        <begin position="262"/>
        <end position="318"/>
    </location>
</feature>
<dbReference type="PANTHER" id="PTHR45740:SF2">
    <property type="entry name" value="POLY [ADP-RIBOSE] POLYMERASE"/>
    <property type="match status" value="1"/>
</dbReference>
<accession>A0A5M3MZ25</accession>
<evidence type="ECO:0000256" key="1">
    <source>
        <dbReference type="SAM" id="MobiDB-lite"/>
    </source>
</evidence>
<dbReference type="OrthoDB" id="9514740at2759"/>
<keyword evidence="4" id="KW-1185">Reference proteome</keyword>
<evidence type="ECO:0000259" key="2">
    <source>
        <dbReference type="Pfam" id="PF00644"/>
    </source>
</evidence>
<dbReference type="PANTHER" id="PTHR45740">
    <property type="entry name" value="POLY [ADP-RIBOSE] POLYMERASE"/>
    <property type="match status" value="1"/>
</dbReference>
<dbReference type="Proteomes" id="UP000053558">
    <property type="component" value="Unassembled WGS sequence"/>
</dbReference>
<dbReference type="InterPro" id="IPR012317">
    <property type="entry name" value="Poly(ADP-ribose)pol_cat_dom"/>
</dbReference>
<comment type="caution">
    <text evidence="3">The sequence shown here is derived from an EMBL/GenBank/DDBJ whole genome shotgun (WGS) entry which is preliminary data.</text>
</comment>
<dbReference type="OMA" id="CYREDAI"/>
<feature type="compositionally biased region" description="Basic and acidic residues" evidence="1">
    <location>
        <begin position="286"/>
        <end position="300"/>
    </location>
</feature>
<protein>
    <submittedName>
        <fullName evidence="3">ADP-ribosylation</fullName>
    </submittedName>
</protein>
<dbReference type="EMBL" id="JH711575">
    <property type="protein sequence ID" value="EIW84413.1"/>
    <property type="molecule type" value="Genomic_DNA"/>
</dbReference>
<dbReference type="InterPro" id="IPR051712">
    <property type="entry name" value="ARTD-AVP"/>
</dbReference>
<dbReference type="RefSeq" id="XP_007766120.1">
    <property type="nucleotide sequence ID" value="XM_007767930.1"/>
</dbReference>